<dbReference type="EMBL" id="JAUSZI010000002">
    <property type="protein sequence ID" value="MDQ1022641.1"/>
    <property type="molecule type" value="Genomic_DNA"/>
</dbReference>
<comment type="caution">
    <text evidence="2">The sequence shown here is derived from an EMBL/GenBank/DDBJ whole genome shotgun (WGS) entry which is preliminary data.</text>
</comment>
<name>A0ABU0SGG4_9ACTN</name>
<gene>
    <name evidence="2" type="ORF">QF035_000223</name>
</gene>
<keyword evidence="3" id="KW-1185">Reference proteome</keyword>
<feature type="compositionally biased region" description="Low complexity" evidence="1">
    <location>
        <begin position="112"/>
        <end position="129"/>
    </location>
</feature>
<proteinExistence type="predicted"/>
<protein>
    <submittedName>
        <fullName evidence="2">Uncharacterized protein</fullName>
    </submittedName>
</protein>
<accession>A0ABU0SGG4</accession>
<feature type="region of interest" description="Disordered" evidence="1">
    <location>
        <begin position="106"/>
        <end position="138"/>
    </location>
</feature>
<evidence type="ECO:0000313" key="2">
    <source>
        <dbReference type="EMBL" id="MDQ1022641.1"/>
    </source>
</evidence>
<dbReference type="Proteomes" id="UP001230328">
    <property type="component" value="Unassembled WGS sequence"/>
</dbReference>
<evidence type="ECO:0000313" key="3">
    <source>
        <dbReference type="Proteomes" id="UP001230328"/>
    </source>
</evidence>
<sequence length="138" mass="14881">MLTSVRHLDQLAREWNINPEDVLLIALNASGARSPLDKPRMHFQLRLDSRPDTPLYLILSLGRHDSPFELDEHELRLGGEKVGEVDGCECVIAAVCGPARSAVTCSNRPRETANASSAAANAPPAVTAALTGHPRRPA</sequence>
<evidence type="ECO:0000256" key="1">
    <source>
        <dbReference type="SAM" id="MobiDB-lite"/>
    </source>
</evidence>
<dbReference type="RefSeq" id="WP_307517509.1">
    <property type="nucleotide sequence ID" value="NZ_JAUSZI010000002.1"/>
</dbReference>
<reference evidence="2 3" key="1">
    <citation type="submission" date="2023-07" db="EMBL/GenBank/DDBJ databases">
        <title>Comparative genomics of wheat-associated soil bacteria to identify genetic determinants of phenazine resistance.</title>
        <authorList>
            <person name="Mouncey N."/>
        </authorList>
    </citation>
    <scope>NUCLEOTIDE SEQUENCE [LARGE SCALE GENOMIC DNA]</scope>
    <source>
        <strain evidence="2 3">V2I4</strain>
    </source>
</reference>
<organism evidence="2 3">
    <name type="scientific">Streptomyces umbrinus</name>
    <dbReference type="NCBI Taxonomy" id="67370"/>
    <lineage>
        <taxon>Bacteria</taxon>
        <taxon>Bacillati</taxon>
        <taxon>Actinomycetota</taxon>
        <taxon>Actinomycetes</taxon>
        <taxon>Kitasatosporales</taxon>
        <taxon>Streptomycetaceae</taxon>
        <taxon>Streptomyces</taxon>
        <taxon>Streptomyces phaeochromogenes group</taxon>
    </lineage>
</organism>